<dbReference type="Pfam" id="PF15277">
    <property type="entry name" value="Sec3-PIP2_bind"/>
    <property type="match status" value="1"/>
</dbReference>
<organism evidence="2 3">
    <name type="scientific">Melopsittacus undulatus</name>
    <name type="common">Budgerigar</name>
    <name type="synonym">Psittacus undulatus</name>
    <dbReference type="NCBI Taxonomy" id="13146"/>
    <lineage>
        <taxon>Eukaryota</taxon>
        <taxon>Metazoa</taxon>
        <taxon>Chordata</taxon>
        <taxon>Craniata</taxon>
        <taxon>Vertebrata</taxon>
        <taxon>Euteleostomi</taxon>
        <taxon>Archelosauria</taxon>
        <taxon>Archosauria</taxon>
        <taxon>Dinosauria</taxon>
        <taxon>Saurischia</taxon>
        <taxon>Theropoda</taxon>
        <taxon>Coelurosauria</taxon>
        <taxon>Aves</taxon>
        <taxon>Neognathae</taxon>
        <taxon>Neoaves</taxon>
        <taxon>Telluraves</taxon>
        <taxon>Australaves</taxon>
        <taxon>Psittaciformes</taxon>
        <taxon>Psittaculidae</taxon>
        <taxon>Melopsittacus</taxon>
    </lineage>
</organism>
<feature type="region of interest" description="Disordered" evidence="1">
    <location>
        <begin position="47"/>
        <end position="78"/>
    </location>
</feature>
<dbReference type="PROSITE" id="PS50892">
    <property type="entry name" value="V_SNARE"/>
    <property type="match status" value="1"/>
</dbReference>
<dbReference type="CDD" id="cd15892">
    <property type="entry name" value="R-SNARE_STXBP6"/>
    <property type="match status" value="1"/>
</dbReference>
<dbReference type="InterPro" id="IPR028258">
    <property type="entry name" value="Sec3-PIP2_bind"/>
</dbReference>
<dbReference type="AlphaFoldDB" id="A0A8V5GMA5"/>
<evidence type="ECO:0000313" key="3">
    <source>
        <dbReference type="Proteomes" id="UP000694405"/>
    </source>
</evidence>
<evidence type="ECO:0000313" key="2">
    <source>
        <dbReference type="Ensembl" id="ENSMUNP00000013725.2"/>
    </source>
</evidence>
<dbReference type="Ensembl" id="ENSMUNT00000015817.2">
    <property type="protein sequence ID" value="ENSMUNP00000013725.2"/>
    <property type="gene ID" value="ENSMUNG00000010701.2"/>
</dbReference>
<dbReference type="InterPro" id="IPR037822">
    <property type="entry name" value="STXBP6_SNARE"/>
</dbReference>
<reference evidence="2" key="2">
    <citation type="submission" date="2025-08" db="UniProtKB">
        <authorList>
            <consortium name="Ensembl"/>
        </authorList>
    </citation>
    <scope>IDENTIFICATION</scope>
</reference>
<feature type="compositionally biased region" description="Low complexity" evidence="1">
    <location>
        <begin position="54"/>
        <end position="67"/>
    </location>
</feature>
<evidence type="ECO:0000256" key="1">
    <source>
        <dbReference type="SAM" id="MobiDB-lite"/>
    </source>
</evidence>
<name>A0A8V5GMA5_MELUD</name>
<feature type="region of interest" description="Disordered" evidence="1">
    <location>
        <begin position="138"/>
        <end position="210"/>
    </location>
</feature>
<feature type="compositionally biased region" description="Low complexity" evidence="1">
    <location>
        <begin position="192"/>
        <end position="202"/>
    </location>
</feature>
<keyword evidence="3" id="KW-1185">Reference proteome</keyword>
<dbReference type="Gene3D" id="1.20.5.110">
    <property type="match status" value="1"/>
</dbReference>
<dbReference type="FunFam" id="1.20.5.110:FF:000029">
    <property type="entry name" value="Syntaxin-binding protein 6"/>
    <property type="match status" value="1"/>
</dbReference>
<dbReference type="Pfam" id="PF00957">
    <property type="entry name" value="Synaptobrevin"/>
    <property type="match status" value="1"/>
</dbReference>
<sequence>MQNSQSRLPHRGLFVTRGERAAVVLGTFGAAKLTGAPRGCLRRSFWSSAHPNSRSPGAGRSARPGGTRPRRGLPRPPPLCVLGPLPRCALGVLRYHRRCRTQAARGPVGAEVAASPPSAACGARPFPPLRLSQSPVPTRLVPPRLPNPLPTPLVPRSRFGADPGQQLRGRGVARGRPRLAQPAHLGPPSRLGAGSAAAAAAGHSTERRGRAQCCAPRGFHAPLRLPEESSQQEVTNKKPAQASITKVKQFEGSTSFVRRTQWMLEQLRQVNGIDPNRDSPEFDLLFENAFDQWVASTASEKCTFFQILHSTCQRYLTDKKPEFINCQSKIMGGNSILHSAADSVTSAVQKASQALNERGERLGRAEEKTEELKNSAQQFAETAHKLAMKHKC</sequence>
<proteinExistence type="predicted"/>
<dbReference type="GO" id="GO:0035542">
    <property type="term" value="P:regulation of SNARE complex assembly"/>
    <property type="evidence" value="ECO:0007669"/>
    <property type="project" value="InterPro"/>
</dbReference>
<dbReference type="Proteomes" id="UP000694405">
    <property type="component" value="Chromosome 4"/>
</dbReference>
<feature type="compositionally biased region" description="Pro residues" evidence="1">
    <location>
        <begin position="143"/>
        <end position="153"/>
    </location>
</feature>
<protein>
    <submittedName>
        <fullName evidence="2">Uncharacterized protein</fullName>
    </submittedName>
</protein>
<dbReference type="SMART" id="SM01313">
    <property type="entry name" value="Sec3-PIP2_bind"/>
    <property type="match status" value="1"/>
</dbReference>
<dbReference type="InterPro" id="IPR042855">
    <property type="entry name" value="V_SNARE_CC"/>
</dbReference>
<reference evidence="2" key="1">
    <citation type="submission" date="2020-03" db="EMBL/GenBank/DDBJ databases">
        <title>Melopsittacus undulatus (budgerigar) genome, bMelUnd1, maternal haplotype with Z.</title>
        <authorList>
            <person name="Gedman G."/>
            <person name="Mountcastle J."/>
            <person name="Haase B."/>
            <person name="Formenti G."/>
            <person name="Wright T."/>
            <person name="Apodaca J."/>
            <person name="Pelan S."/>
            <person name="Chow W."/>
            <person name="Rhie A."/>
            <person name="Howe K."/>
            <person name="Fedrigo O."/>
            <person name="Jarvis E.D."/>
        </authorList>
    </citation>
    <scope>NUCLEOTIDE SEQUENCE [LARGE SCALE GENOMIC DNA]</scope>
</reference>
<accession>A0A8V5GMA5</accession>
<gene>
    <name evidence="2" type="primary">LOC101880590</name>
</gene>
<dbReference type="SUPFAM" id="SSF58038">
    <property type="entry name" value="SNARE fusion complex"/>
    <property type="match status" value="1"/>
</dbReference>
<reference evidence="2" key="3">
    <citation type="submission" date="2025-09" db="UniProtKB">
        <authorList>
            <consortium name="Ensembl"/>
        </authorList>
    </citation>
    <scope>IDENTIFICATION</scope>
</reference>